<dbReference type="InterPro" id="IPR009003">
    <property type="entry name" value="Peptidase_S1_PA"/>
</dbReference>
<dbReference type="InterPro" id="IPR051201">
    <property type="entry name" value="Chloro_Bact_Ser_Proteases"/>
</dbReference>
<evidence type="ECO:0000259" key="4">
    <source>
        <dbReference type="PROSITE" id="PS50106"/>
    </source>
</evidence>
<dbReference type="GO" id="GO:0006508">
    <property type="term" value="P:proteolysis"/>
    <property type="evidence" value="ECO:0007669"/>
    <property type="project" value="UniProtKB-KW"/>
</dbReference>
<dbReference type="InterPro" id="IPR001478">
    <property type="entry name" value="PDZ"/>
</dbReference>
<organism evidence="5 6">
    <name type="scientific">Nitrospira tepida</name>
    <dbReference type="NCBI Taxonomy" id="2973512"/>
    <lineage>
        <taxon>Bacteria</taxon>
        <taxon>Pseudomonadati</taxon>
        <taxon>Nitrospirota</taxon>
        <taxon>Nitrospiria</taxon>
        <taxon>Nitrospirales</taxon>
        <taxon>Nitrospiraceae</taxon>
        <taxon>Nitrospira</taxon>
    </lineage>
</organism>
<reference evidence="5" key="1">
    <citation type="submission" date="2022-10" db="EMBL/GenBank/DDBJ databases">
        <authorList>
            <person name="Koch H."/>
        </authorList>
    </citation>
    <scope>NUCLEOTIDE SEQUENCE</scope>
    <source>
        <strain evidence="5">DNF</strain>
    </source>
</reference>
<keyword evidence="6" id="KW-1185">Reference proteome</keyword>
<dbReference type="Proteomes" id="UP001179121">
    <property type="component" value="Chromosome"/>
</dbReference>
<keyword evidence="2" id="KW-0378">Hydrolase</keyword>
<gene>
    <name evidence="5" type="ORF">DNFV4_00011</name>
</gene>
<evidence type="ECO:0000256" key="1">
    <source>
        <dbReference type="ARBA" id="ARBA00022670"/>
    </source>
</evidence>
<dbReference type="InterPro" id="IPR036034">
    <property type="entry name" value="PDZ_sf"/>
</dbReference>
<dbReference type="EMBL" id="OX365700">
    <property type="protein sequence ID" value="CAI4029593.1"/>
    <property type="molecule type" value="Genomic_DNA"/>
</dbReference>
<protein>
    <submittedName>
        <fullName evidence="5">PDZ domain-containing protein</fullName>
    </submittedName>
</protein>
<sequence length="351" mass="37537">MAPSLTLIENERSWDRDQAQRNRFAGSDEGLLDAYSQAVIQAAERISPSVVNIEVSKEQTGRWTPERRGPGGLHGSGSGFVFTPDGFTLTNSHVVHGAAEVQTTLPDGRRVQADLIGDDPDTDLAVLRIDAPGLVPAELGDSQKIRVGQVAIAAGNPYGFQYSITAGVVSALGRTLRGASGRLIDNVIQTDAALNPGNSGGPLVDSRGDVIGVNTAVIRPAQGLCFAIGINTAKFVAARLIKDGRIRRGYIGVVGQNVPLPRRVVRFHGLLVESGILVVSVERNSPAERAGLVEGDVILAYGDQPVRDVDGLHRLLVEEKVGQRTPLTFLRRGERLVRTIIAEESSPHYSR</sequence>
<feature type="compositionally biased region" description="Basic and acidic residues" evidence="3">
    <location>
        <begin position="57"/>
        <end position="69"/>
    </location>
</feature>
<dbReference type="AlphaFoldDB" id="A0AA86MPF6"/>
<dbReference type="PRINTS" id="PR00834">
    <property type="entry name" value="PROTEASES2C"/>
</dbReference>
<keyword evidence="1" id="KW-0645">Protease</keyword>
<dbReference type="SMART" id="SM00228">
    <property type="entry name" value="PDZ"/>
    <property type="match status" value="1"/>
</dbReference>
<dbReference type="PANTHER" id="PTHR43343">
    <property type="entry name" value="PEPTIDASE S12"/>
    <property type="match status" value="1"/>
</dbReference>
<dbReference type="Pfam" id="PF17820">
    <property type="entry name" value="PDZ_6"/>
    <property type="match status" value="1"/>
</dbReference>
<evidence type="ECO:0000256" key="2">
    <source>
        <dbReference type="ARBA" id="ARBA00022801"/>
    </source>
</evidence>
<dbReference type="PROSITE" id="PS50106">
    <property type="entry name" value="PDZ"/>
    <property type="match status" value="1"/>
</dbReference>
<evidence type="ECO:0000256" key="3">
    <source>
        <dbReference type="SAM" id="MobiDB-lite"/>
    </source>
</evidence>
<dbReference type="SUPFAM" id="SSF50494">
    <property type="entry name" value="Trypsin-like serine proteases"/>
    <property type="match status" value="1"/>
</dbReference>
<dbReference type="Gene3D" id="2.30.42.10">
    <property type="match status" value="1"/>
</dbReference>
<accession>A0AA86MPF6</accession>
<feature type="domain" description="PDZ" evidence="4">
    <location>
        <begin position="257"/>
        <end position="333"/>
    </location>
</feature>
<dbReference type="KEGG" id="nti:DNFV4_00011"/>
<dbReference type="InterPro" id="IPR041489">
    <property type="entry name" value="PDZ_6"/>
</dbReference>
<dbReference type="Gene3D" id="2.40.10.120">
    <property type="match status" value="1"/>
</dbReference>
<feature type="region of interest" description="Disordered" evidence="3">
    <location>
        <begin position="57"/>
        <end position="76"/>
    </location>
</feature>
<dbReference type="SUPFAM" id="SSF50156">
    <property type="entry name" value="PDZ domain-like"/>
    <property type="match status" value="1"/>
</dbReference>
<evidence type="ECO:0000313" key="6">
    <source>
        <dbReference type="Proteomes" id="UP001179121"/>
    </source>
</evidence>
<dbReference type="InterPro" id="IPR001940">
    <property type="entry name" value="Peptidase_S1C"/>
</dbReference>
<evidence type="ECO:0000313" key="5">
    <source>
        <dbReference type="EMBL" id="CAI4029593.1"/>
    </source>
</evidence>
<proteinExistence type="predicted"/>
<name>A0AA86MPF6_9BACT</name>
<dbReference type="PANTHER" id="PTHR43343:SF3">
    <property type="entry name" value="PROTEASE DO-LIKE 8, CHLOROPLASTIC"/>
    <property type="match status" value="1"/>
</dbReference>
<dbReference type="Pfam" id="PF13365">
    <property type="entry name" value="Trypsin_2"/>
    <property type="match status" value="1"/>
</dbReference>
<dbReference type="RefSeq" id="WP_289266634.1">
    <property type="nucleotide sequence ID" value="NZ_OX365700.1"/>
</dbReference>
<dbReference type="GO" id="GO:0004252">
    <property type="term" value="F:serine-type endopeptidase activity"/>
    <property type="evidence" value="ECO:0007669"/>
    <property type="project" value="InterPro"/>
</dbReference>